<feature type="region of interest" description="Disordered" evidence="1">
    <location>
        <begin position="1"/>
        <end position="56"/>
    </location>
</feature>
<feature type="compositionally biased region" description="Low complexity" evidence="1">
    <location>
        <begin position="1"/>
        <end position="25"/>
    </location>
</feature>
<reference evidence="2 3" key="1">
    <citation type="submission" date="2012-09" db="EMBL/GenBank/DDBJ databases">
        <title>Draft Genome Sequences of 6 Strains from Genus Thauera.</title>
        <authorList>
            <person name="Liu B."/>
            <person name="Shapleigh J.P."/>
            <person name="Frostegard A.H."/>
        </authorList>
    </citation>
    <scope>NUCLEOTIDE SEQUENCE [LARGE SCALE GENOMIC DNA]</scope>
    <source>
        <strain evidence="2 3">B4P</strain>
    </source>
</reference>
<dbReference type="AlphaFoldDB" id="N6ZEF1"/>
<dbReference type="Proteomes" id="UP000013047">
    <property type="component" value="Unassembled WGS sequence"/>
</dbReference>
<name>N6ZEF1_9RHOO</name>
<feature type="non-terminal residue" evidence="2">
    <location>
        <position position="1"/>
    </location>
</feature>
<gene>
    <name evidence="2" type="ORF">C667_23259</name>
</gene>
<sequence>IARVATAGASAPAAPPAAAASSIPAEPRPRPGTAAQAAKPSKPKAEKRQRESFTLAASDVHRLDALRSDMKAIGRPARKSELVRAGLAALAALGHADTVALLDALPSLRRSAGKGDRKAKGGKKKSPKRKAAARKR</sequence>
<proteinExistence type="predicted"/>
<feature type="region of interest" description="Disordered" evidence="1">
    <location>
        <begin position="107"/>
        <end position="136"/>
    </location>
</feature>
<accession>N6ZEF1</accession>
<evidence type="ECO:0000256" key="1">
    <source>
        <dbReference type="SAM" id="MobiDB-lite"/>
    </source>
</evidence>
<evidence type="ECO:0000313" key="2">
    <source>
        <dbReference type="EMBL" id="ENO90554.1"/>
    </source>
</evidence>
<feature type="compositionally biased region" description="Basic residues" evidence="1">
    <location>
        <begin position="120"/>
        <end position="136"/>
    </location>
</feature>
<keyword evidence="3" id="KW-1185">Reference proteome</keyword>
<protein>
    <submittedName>
        <fullName evidence="2">Uncharacterized protein</fullName>
    </submittedName>
</protein>
<evidence type="ECO:0000313" key="3">
    <source>
        <dbReference type="Proteomes" id="UP000013047"/>
    </source>
</evidence>
<comment type="caution">
    <text evidence="2">The sequence shown here is derived from an EMBL/GenBank/DDBJ whole genome shotgun (WGS) entry which is preliminary data.</text>
</comment>
<dbReference type="EMBL" id="AMXF01000443">
    <property type="protein sequence ID" value="ENO90554.1"/>
    <property type="molecule type" value="Genomic_DNA"/>
</dbReference>
<organism evidence="2 3">
    <name type="scientific">Thauera phenylacetica B4P</name>
    <dbReference type="NCBI Taxonomy" id="1234382"/>
    <lineage>
        <taxon>Bacteria</taxon>
        <taxon>Pseudomonadati</taxon>
        <taxon>Pseudomonadota</taxon>
        <taxon>Betaproteobacteria</taxon>
        <taxon>Rhodocyclales</taxon>
        <taxon>Zoogloeaceae</taxon>
        <taxon>Thauera</taxon>
    </lineage>
</organism>